<dbReference type="InterPro" id="IPR013106">
    <property type="entry name" value="Ig_V-set"/>
</dbReference>
<dbReference type="PROSITE" id="PS50835">
    <property type="entry name" value="IG_LIKE"/>
    <property type="match status" value="2"/>
</dbReference>
<dbReference type="SUPFAM" id="SSF48726">
    <property type="entry name" value="Immunoglobulin"/>
    <property type="match status" value="2"/>
</dbReference>
<dbReference type="Gene3D" id="2.60.40.10">
    <property type="entry name" value="Immunoglobulins"/>
    <property type="match status" value="2"/>
</dbReference>
<dbReference type="InterPro" id="IPR003599">
    <property type="entry name" value="Ig_sub"/>
</dbReference>
<reference evidence="4" key="1">
    <citation type="submission" date="2025-08" db="UniProtKB">
        <authorList>
            <consortium name="Ensembl"/>
        </authorList>
    </citation>
    <scope>IDENTIFICATION</scope>
</reference>
<dbReference type="GO" id="GO:0005886">
    <property type="term" value="C:plasma membrane"/>
    <property type="evidence" value="ECO:0007669"/>
    <property type="project" value="InterPro"/>
</dbReference>
<feature type="domain" description="Ig-like" evidence="3">
    <location>
        <begin position="149"/>
        <end position="240"/>
    </location>
</feature>
<dbReference type="Pfam" id="PF07686">
    <property type="entry name" value="V-set"/>
    <property type="match status" value="1"/>
</dbReference>
<evidence type="ECO:0000313" key="5">
    <source>
        <dbReference type="Proteomes" id="UP000694389"/>
    </source>
</evidence>
<keyword evidence="1" id="KW-0472">Membrane</keyword>
<dbReference type="SMART" id="SM00409">
    <property type="entry name" value="IG"/>
    <property type="match status" value="2"/>
</dbReference>
<evidence type="ECO:0000259" key="3">
    <source>
        <dbReference type="PROSITE" id="PS50835"/>
    </source>
</evidence>
<evidence type="ECO:0000313" key="4">
    <source>
        <dbReference type="Ensembl" id="ENSDLAP00005050384.2"/>
    </source>
</evidence>
<keyword evidence="5" id="KW-1185">Reference proteome</keyword>
<name>A0A8C4I2T8_DICLA</name>
<reference evidence="4" key="2">
    <citation type="submission" date="2025-09" db="UniProtKB">
        <authorList>
            <consortium name="Ensembl"/>
        </authorList>
    </citation>
    <scope>IDENTIFICATION</scope>
</reference>
<keyword evidence="1" id="KW-1133">Transmembrane helix</keyword>
<feature type="domain" description="Ig-like" evidence="3">
    <location>
        <begin position="13"/>
        <end position="140"/>
    </location>
</feature>
<dbReference type="PANTHER" id="PTHR44969:SF1">
    <property type="entry name" value="CELL SURFACE A33 ANTIGEN"/>
    <property type="match status" value="1"/>
</dbReference>
<organism evidence="4 5">
    <name type="scientific">Dicentrarchus labrax</name>
    <name type="common">European seabass</name>
    <name type="synonym">Morone labrax</name>
    <dbReference type="NCBI Taxonomy" id="13489"/>
    <lineage>
        <taxon>Eukaryota</taxon>
        <taxon>Metazoa</taxon>
        <taxon>Chordata</taxon>
        <taxon>Craniata</taxon>
        <taxon>Vertebrata</taxon>
        <taxon>Euteleostomi</taxon>
        <taxon>Actinopterygii</taxon>
        <taxon>Neopterygii</taxon>
        <taxon>Teleostei</taxon>
        <taxon>Neoteleostei</taxon>
        <taxon>Acanthomorphata</taxon>
        <taxon>Eupercaria</taxon>
        <taxon>Moronidae</taxon>
        <taxon>Dicentrarchus</taxon>
    </lineage>
</organism>
<protein>
    <submittedName>
        <fullName evidence="4">Glycoprotein A33</fullName>
    </submittedName>
</protein>
<dbReference type="InterPro" id="IPR013783">
    <property type="entry name" value="Ig-like_fold"/>
</dbReference>
<feature type="signal peptide" evidence="2">
    <location>
        <begin position="1"/>
        <end position="24"/>
    </location>
</feature>
<accession>A0A8C4I2T8</accession>
<dbReference type="AlphaFoldDB" id="A0A8C4I2T8"/>
<dbReference type="GeneTree" id="ENSGT00940000160248"/>
<dbReference type="Ensembl" id="ENSDLAT00005053697.2">
    <property type="protein sequence ID" value="ENSDLAP00005050384.2"/>
    <property type="gene ID" value="ENSDLAG00005022007.2"/>
</dbReference>
<evidence type="ECO:0000256" key="2">
    <source>
        <dbReference type="SAM" id="SignalP"/>
    </source>
</evidence>
<keyword evidence="1" id="KW-0812">Transmembrane</keyword>
<dbReference type="InterPro" id="IPR036179">
    <property type="entry name" value="Ig-like_dom_sf"/>
</dbReference>
<dbReference type="PANTHER" id="PTHR44969">
    <property type="entry name" value="CELL SURFACE A33 ANTIGEN"/>
    <property type="match status" value="1"/>
</dbReference>
<dbReference type="Proteomes" id="UP000694389">
    <property type="component" value="Unassembled WGS sequence"/>
</dbReference>
<evidence type="ECO:0000256" key="1">
    <source>
        <dbReference type="SAM" id="Phobius"/>
    </source>
</evidence>
<proteinExistence type="predicted"/>
<keyword evidence="2" id="KW-0732">Signal</keyword>
<dbReference type="InterPro" id="IPR042474">
    <property type="entry name" value="A33"/>
</dbReference>
<dbReference type="InterPro" id="IPR007110">
    <property type="entry name" value="Ig-like_dom"/>
</dbReference>
<sequence length="292" mass="32483">MSEKHINWLFLIPSFISVLPCCRSIEVSIPQKNYRAVSGDDITLTCSFIPARPDNKLIVLTWEAYPLKSGDKIKTVATYFSNNVVDIAPAYEGRAFLEVDLNQQMSVLRLTKVTAQDSRSYQCSVRIPNDDEGTPTATTSLLVLVPPSPPVCSIQGRAEYWQDISLTCKSEEGSPKPVPVWKSYSVDNLPRRFPRYCKGWPIINPQHFLSLFNISREMSGFYICTSTNEVGSASCNLTLAVMPPSMNIGSTAGIIGGVLAGFVFLGILIFCCCRKKGNKDKNAEGYVWYMFM</sequence>
<feature type="transmembrane region" description="Helical" evidence="1">
    <location>
        <begin position="252"/>
        <end position="273"/>
    </location>
</feature>
<feature type="chain" id="PRO_5035935322" evidence="2">
    <location>
        <begin position="25"/>
        <end position="292"/>
    </location>
</feature>